<dbReference type="Pfam" id="PF07495">
    <property type="entry name" value="Y_Y_Y"/>
    <property type="match status" value="1"/>
</dbReference>
<keyword evidence="1" id="KW-0808">Transferase</keyword>
<dbReference type="SUPFAM" id="SSF63829">
    <property type="entry name" value="Calcium-dependent phosphotriesterase"/>
    <property type="match status" value="1"/>
</dbReference>
<dbReference type="Pfam" id="PF02518">
    <property type="entry name" value="HATPase_c"/>
    <property type="match status" value="1"/>
</dbReference>
<proteinExistence type="predicted"/>
<dbReference type="Pfam" id="PF07494">
    <property type="entry name" value="Reg_prop"/>
    <property type="match status" value="2"/>
</dbReference>
<evidence type="ECO:0000259" key="5">
    <source>
        <dbReference type="SMART" id="SM00387"/>
    </source>
</evidence>
<evidence type="ECO:0000256" key="3">
    <source>
        <dbReference type="ARBA" id="ARBA00023012"/>
    </source>
</evidence>
<dbReference type="EMBL" id="JAJFNJ020000003">
    <property type="protein sequence ID" value="MEC3889770.1"/>
    <property type="molecule type" value="Genomic_DNA"/>
</dbReference>
<protein>
    <submittedName>
        <fullName evidence="6">Two-component regulator propeller domain-containing protein</fullName>
    </submittedName>
</protein>
<dbReference type="GO" id="GO:0046983">
    <property type="term" value="F:protein dimerization activity"/>
    <property type="evidence" value="ECO:0007669"/>
    <property type="project" value="InterPro"/>
</dbReference>
<dbReference type="SMART" id="SM00387">
    <property type="entry name" value="HATPase_c"/>
    <property type="match status" value="1"/>
</dbReference>
<dbReference type="GO" id="GO:0016020">
    <property type="term" value="C:membrane"/>
    <property type="evidence" value="ECO:0007669"/>
    <property type="project" value="InterPro"/>
</dbReference>
<dbReference type="Gene3D" id="2.130.10.10">
    <property type="entry name" value="YVTN repeat-like/Quinoprotein amine dehydrogenase"/>
    <property type="match status" value="2"/>
</dbReference>
<accession>A0AAJ2X5I6</accession>
<name>A0AAJ2X5I6_XANCA</name>
<evidence type="ECO:0000313" key="7">
    <source>
        <dbReference type="Proteomes" id="UP001297361"/>
    </source>
</evidence>
<dbReference type="Gene3D" id="1.20.5.1930">
    <property type="match status" value="1"/>
</dbReference>
<keyword evidence="2" id="KW-0418">Kinase</keyword>
<dbReference type="Pfam" id="PF07730">
    <property type="entry name" value="HisKA_3"/>
    <property type="match status" value="1"/>
</dbReference>
<dbReference type="AlphaFoldDB" id="A0AAJ2X5I6"/>
<keyword evidence="3" id="KW-0902">Two-component regulatory system</keyword>
<feature type="domain" description="Histidine kinase/HSP90-like ATPase" evidence="5">
    <location>
        <begin position="900"/>
        <end position="997"/>
    </location>
</feature>
<dbReference type="InterPro" id="IPR036890">
    <property type="entry name" value="HATPase_C_sf"/>
</dbReference>
<organism evidence="6 7">
    <name type="scientific">Xanthomonas campestris pv. papavericola</name>
    <dbReference type="NCBI Taxonomy" id="487881"/>
    <lineage>
        <taxon>Bacteria</taxon>
        <taxon>Pseudomonadati</taxon>
        <taxon>Pseudomonadota</taxon>
        <taxon>Gammaproteobacteria</taxon>
        <taxon>Lysobacterales</taxon>
        <taxon>Lysobacteraceae</taxon>
        <taxon>Xanthomonas</taxon>
    </lineage>
</organism>
<evidence type="ECO:0000313" key="6">
    <source>
        <dbReference type="EMBL" id="MEC3889770.1"/>
    </source>
</evidence>
<evidence type="ECO:0000256" key="2">
    <source>
        <dbReference type="ARBA" id="ARBA00022777"/>
    </source>
</evidence>
<dbReference type="PANTHER" id="PTHR24421">
    <property type="entry name" value="NITRATE/NITRITE SENSOR PROTEIN NARX-RELATED"/>
    <property type="match status" value="1"/>
</dbReference>
<keyword evidence="4" id="KW-0812">Transmembrane</keyword>
<reference evidence="6" key="2">
    <citation type="submission" date="2024-01" db="EMBL/GenBank/DDBJ databases">
        <title>Long-read genome sequencing of X. campestris pv. papavericola.</title>
        <authorList>
            <person name="Hussain R.M.F."/>
            <person name="Greer S."/>
            <person name="Harrison J."/>
            <person name="Grant M."/>
            <person name="Vicente J."/>
            <person name="Studholme D.J."/>
        </authorList>
    </citation>
    <scope>NUCLEOTIDE SEQUENCE</scope>
    <source>
        <strain evidence="6">NCPPB 2970</strain>
    </source>
</reference>
<evidence type="ECO:0000256" key="4">
    <source>
        <dbReference type="SAM" id="Phobius"/>
    </source>
</evidence>
<dbReference type="Proteomes" id="UP001297361">
    <property type="component" value="Unassembled WGS sequence"/>
</dbReference>
<comment type="caution">
    <text evidence="6">The sequence shown here is derived from an EMBL/GenBank/DDBJ whole genome shotgun (WGS) entry which is preliminary data.</text>
</comment>
<evidence type="ECO:0000256" key="1">
    <source>
        <dbReference type="ARBA" id="ARBA00022679"/>
    </source>
</evidence>
<dbReference type="InterPro" id="IPR011712">
    <property type="entry name" value="Sig_transdc_His_kin_sub3_dim/P"/>
</dbReference>
<dbReference type="GO" id="GO:0000155">
    <property type="term" value="F:phosphorelay sensor kinase activity"/>
    <property type="evidence" value="ECO:0007669"/>
    <property type="project" value="InterPro"/>
</dbReference>
<dbReference type="InterPro" id="IPR003594">
    <property type="entry name" value="HATPase_dom"/>
</dbReference>
<gene>
    <name evidence="6" type="ORF">LLE72_018940</name>
</gene>
<keyword evidence="4" id="KW-0472">Membrane</keyword>
<dbReference type="Gene3D" id="3.30.565.10">
    <property type="entry name" value="Histidine kinase-like ATPase, C-terminal domain"/>
    <property type="match status" value="1"/>
</dbReference>
<sequence length="1025" mass="112462">MAALLRLTPRWMRLVLHCGIAGAVWLFAANALALDRERSLAQLHHTAWTARDGAPSQVWALAQTRDGYLWIGGATGLFRFDGVTFERYATVGGTQLPSTNVTALLATPEGGLWIGFRSGAVALLKDEMLQVYSHEDERPPEIVLGFAQDHDGAIWVGTTRGLAVREDDRWKPVGVAQGFPEGERTRVLGVDRTGTLWASSVEKLLFLPRGEHVFRDTGQRLNDAVQIAQDAAGRHWIVETTRSVRPLAVARSGRVGEDEEIRVGSRAITFDRDGGLWIPTLGDGLRRISQPQQPGPISRIEAFTQADGLSSDRMFAVLEDREGNIWFGSDKGIDRFRHGDVVPVSLPPAYSGFTLMAGEGGDIWASSVSNKPLLQIRSDALIPHAPVAAVASAYRDPVGAIWWSGYVGLWRHYQSRFVLTPWPAGVRNGDWVLLTLHGDGNAGLWADIRGHGFKHFRDGKWLHMAPSHYPASATSAVFEDAQGRVWLGTLPDRLHRIEGGKTHTYTTKEGPNVGRVMAIGGRGPHLWVAGELGLGLYHNGRFSKIVAAGNDTLGSISGLVETAAGDLWLNDVQGAIRVPAAEVSQVLANPEHPLHYRRFDYLDGLPGAPQMVPSNFTVAEASDGRVWFATDNGLAWIDPGRLHHNPLPPPVRVRAVDVDGRPVSPGALLQLPVGAQQLRIAYTALSLSIPERVRFRYRLEGVDQGWQDAGTRREAIYTNLRPGHYRFRVLAANEDGIWNERGAGMEIQIPPPFYLTSWFLALCVLVVAGLLWLIYLRRLRVMEARLQARLAERHLERERIARELHDTLLQGIQGLILRFQAAIEKLPAQEPARVAMEGALERADDVLSEGRDRVQGLRAAAAPVSDFPHALASVGADLMHDAAADFQMRVEGMARPLDPLVHDEMFSIAREALINAFNHAQASTVTLELHYSAKALRLCISDDGRGIASEVLAAGVRPGHWGLAGMRERAARIGATLAFRNGVATGTEVELQVPAKIAYRPAVSGWLRWFRSLRQGSITPAADSR</sequence>
<dbReference type="InterPro" id="IPR015943">
    <property type="entry name" value="WD40/YVTN_repeat-like_dom_sf"/>
</dbReference>
<feature type="transmembrane region" description="Helical" evidence="4">
    <location>
        <begin position="753"/>
        <end position="776"/>
    </location>
</feature>
<dbReference type="InterPro" id="IPR013783">
    <property type="entry name" value="Ig-like_fold"/>
</dbReference>
<reference evidence="6" key="1">
    <citation type="submission" date="2021-10" db="EMBL/GenBank/DDBJ databases">
        <authorList>
            <person name="Hussein R."/>
            <person name="Harrison J."/>
            <person name="Studholme D.J."/>
            <person name="Vicente J."/>
            <person name="Grant M."/>
        </authorList>
    </citation>
    <scope>NUCLEOTIDE SEQUENCE</scope>
    <source>
        <strain evidence="6">NCPPB 2970</strain>
    </source>
</reference>
<dbReference type="SUPFAM" id="SSF55874">
    <property type="entry name" value="ATPase domain of HSP90 chaperone/DNA topoisomerase II/histidine kinase"/>
    <property type="match status" value="1"/>
</dbReference>
<dbReference type="CDD" id="cd16917">
    <property type="entry name" value="HATPase_UhpB-NarQ-NarX-like"/>
    <property type="match status" value="1"/>
</dbReference>
<dbReference type="PANTHER" id="PTHR24421:SF62">
    <property type="entry name" value="SENSORY TRANSDUCTION HISTIDINE KINASE"/>
    <property type="match status" value="1"/>
</dbReference>
<dbReference type="RefSeq" id="WP_228426366.1">
    <property type="nucleotide sequence ID" value="NZ_JAJFNJ020000003.1"/>
</dbReference>
<dbReference type="InterPro" id="IPR011123">
    <property type="entry name" value="Y_Y_Y"/>
</dbReference>
<keyword evidence="4" id="KW-1133">Transmembrane helix</keyword>
<dbReference type="InterPro" id="IPR050482">
    <property type="entry name" value="Sensor_HK_TwoCompSys"/>
</dbReference>
<dbReference type="Gene3D" id="2.60.40.10">
    <property type="entry name" value="Immunoglobulins"/>
    <property type="match status" value="1"/>
</dbReference>
<dbReference type="InterPro" id="IPR011110">
    <property type="entry name" value="Reg_prop"/>
</dbReference>